<reference evidence="3" key="1">
    <citation type="submission" date="2019-04" db="EMBL/GenBank/DDBJ databases">
        <title>Friends and foes A comparative genomics studyof 23 Aspergillus species from section Flavi.</title>
        <authorList>
            <consortium name="DOE Joint Genome Institute"/>
            <person name="Kjaerbolling I."/>
            <person name="Vesth T."/>
            <person name="Frisvad J.C."/>
            <person name="Nybo J.L."/>
            <person name="Theobald S."/>
            <person name="Kildgaard S."/>
            <person name="Isbrandt T."/>
            <person name="Kuo A."/>
            <person name="Sato A."/>
            <person name="Lyhne E.K."/>
            <person name="Kogle M.E."/>
            <person name="Wiebenga A."/>
            <person name="Kun R.S."/>
            <person name="Lubbers R.J."/>
            <person name="Makela M.R."/>
            <person name="Barry K."/>
            <person name="Chovatia M."/>
            <person name="Clum A."/>
            <person name="Daum C."/>
            <person name="Haridas S."/>
            <person name="He G."/>
            <person name="LaButti K."/>
            <person name="Lipzen A."/>
            <person name="Mondo S."/>
            <person name="Riley R."/>
            <person name="Salamov A."/>
            <person name="Simmons B.A."/>
            <person name="Magnuson J.K."/>
            <person name="Henrissat B."/>
            <person name="Mortensen U.H."/>
            <person name="Larsen T.O."/>
            <person name="Devries R.P."/>
            <person name="Grigoriev I.V."/>
            <person name="Machida M."/>
            <person name="Baker S.E."/>
            <person name="Andersen M.R."/>
        </authorList>
    </citation>
    <scope>NUCLEOTIDE SEQUENCE [LARGE SCALE GENOMIC DNA]</scope>
    <source>
        <strain evidence="3">CBS 130015</strain>
    </source>
</reference>
<organism evidence="2 3">
    <name type="scientific">Aspergillus transmontanensis</name>
    <dbReference type="NCBI Taxonomy" id="1034304"/>
    <lineage>
        <taxon>Eukaryota</taxon>
        <taxon>Fungi</taxon>
        <taxon>Dikarya</taxon>
        <taxon>Ascomycota</taxon>
        <taxon>Pezizomycotina</taxon>
        <taxon>Eurotiomycetes</taxon>
        <taxon>Eurotiomycetidae</taxon>
        <taxon>Eurotiales</taxon>
        <taxon>Aspergillaceae</taxon>
        <taxon>Aspergillus</taxon>
        <taxon>Aspergillus subgen. Circumdati</taxon>
    </lineage>
</organism>
<dbReference type="AlphaFoldDB" id="A0A5N6VW57"/>
<evidence type="ECO:0000313" key="2">
    <source>
        <dbReference type="EMBL" id="KAE8312592.1"/>
    </source>
</evidence>
<dbReference type="PROSITE" id="PS51257">
    <property type="entry name" value="PROKAR_LIPOPROTEIN"/>
    <property type="match status" value="1"/>
</dbReference>
<feature type="chain" id="PRO_5024999742" evidence="1">
    <location>
        <begin position="21"/>
        <end position="70"/>
    </location>
</feature>
<evidence type="ECO:0000313" key="3">
    <source>
        <dbReference type="Proteomes" id="UP000325433"/>
    </source>
</evidence>
<keyword evidence="1" id="KW-0732">Signal</keyword>
<evidence type="ECO:0000256" key="1">
    <source>
        <dbReference type="SAM" id="SignalP"/>
    </source>
</evidence>
<keyword evidence="3" id="KW-1185">Reference proteome</keyword>
<feature type="signal peptide" evidence="1">
    <location>
        <begin position="1"/>
        <end position="20"/>
    </location>
</feature>
<name>A0A5N6VW57_9EURO</name>
<protein>
    <submittedName>
        <fullName evidence="2">Uncharacterized protein</fullName>
    </submittedName>
</protein>
<sequence length="70" mass="7614">MKLTMLIYLFAYGSAAFAAACVELLETFCSMDCGTCFVPGGFVGNRCMECEKLRHQYEATCGGLPILCRG</sequence>
<accession>A0A5N6VW57</accession>
<dbReference type="Proteomes" id="UP000325433">
    <property type="component" value="Unassembled WGS sequence"/>
</dbReference>
<dbReference type="EMBL" id="ML738332">
    <property type="protein sequence ID" value="KAE8312592.1"/>
    <property type="molecule type" value="Genomic_DNA"/>
</dbReference>
<gene>
    <name evidence="2" type="ORF">BDV41DRAFT_577532</name>
</gene>
<proteinExistence type="predicted"/>